<keyword evidence="6 8" id="KW-0460">Magnesium</keyword>
<dbReference type="NCBIfam" id="NF008955">
    <property type="entry name" value="PRK12297.1"/>
    <property type="match status" value="1"/>
</dbReference>
<dbReference type="Gene3D" id="3.40.50.300">
    <property type="entry name" value="P-loop containing nucleotide triphosphate hydrolases"/>
    <property type="match status" value="1"/>
</dbReference>
<evidence type="ECO:0000313" key="13">
    <source>
        <dbReference type="Proteomes" id="UP000007039"/>
    </source>
</evidence>
<dbReference type="NCBIfam" id="NF008956">
    <property type="entry name" value="PRK12299.1"/>
    <property type="match status" value="1"/>
</dbReference>
<proteinExistence type="inferred from homology"/>
<dbReference type="RefSeq" id="WP_013452140.1">
    <property type="nucleotide sequence ID" value="NC_014758.1"/>
</dbReference>
<dbReference type="KEGG" id="cni:Calni_2040"/>
<feature type="domain" description="OBG-type G" evidence="10">
    <location>
        <begin position="160"/>
        <end position="326"/>
    </location>
</feature>
<feature type="compositionally biased region" description="Basic and acidic residues" evidence="9">
    <location>
        <begin position="345"/>
        <end position="355"/>
    </location>
</feature>
<evidence type="ECO:0000256" key="6">
    <source>
        <dbReference type="ARBA" id="ARBA00022842"/>
    </source>
</evidence>
<dbReference type="Pfam" id="PF01018">
    <property type="entry name" value="GTP1_OBG"/>
    <property type="match status" value="1"/>
</dbReference>
<dbReference type="SUPFAM" id="SSF82051">
    <property type="entry name" value="Obg GTP-binding protein N-terminal domain"/>
    <property type="match status" value="1"/>
</dbReference>
<feature type="binding site" evidence="8">
    <location>
        <begin position="213"/>
        <end position="216"/>
    </location>
    <ligand>
        <name>GTP</name>
        <dbReference type="ChEBI" id="CHEBI:37565"/>
    </ligand>
</feature>
<dbReference type="Proteomes" id="UP000007039">
    <property type="component" value="Chromosome"/>
</dbReference>
<feature type="domain" description="Obg" evidence="11">
    <location>
        <begin position="1"/>
        <end position="159"/>
    </location>
</feature>
<dbReference type="HAMAP" id="MF_01454">
    <property type="entry name" value="GTPase_Obg"/>
    <property type="match status" value="1"/>
</dbReference>
<accession>E4THS3</accession>
<sequence length="355" mass="38919">MKFIDTVKIIVKAGDGGNGCVSFRREKYVPKGGPDGGHGGRGGNVILVGDKSKHTLLDLNYKHIYKAERGQHGRGNDQNGKSGDDLLINVPLGTVVKEVETGDIIGEILEDGQRLIVAKGGRGGRGNLAFVSPTQRAPRIAEPGEPGEEKTLMLELKLIADVGIVGFPNAGKSTFISVVSAAKPKIADYPFTTLTPNLGVVKREFGRSFVLADMPGLIEGAHMGLGLGIQFLRHIERTKFILHFIDSSSEESMVENYLKIRNELKSYSEELANKYEVVVATKIDSVNLDNLRDFENFIKDKDFFKISAITMEGVDDLIKFISEKLSAIDPQNMQGNQEPRCNGDFSKHQLFSKDE</sequence>
<dbReference type="InterPro" id="IPR027417">
    <property type="entry name" value="P-loop_NTPase"/>
</dbReference>
<keyword evidence="2 8" id="KW-0963">Cytoplasm</keyword>
<evidence type="ECO:0000256" key="3">
    <source>
        <dbReference type="ARBA" id="ARBA00022723"/>
    </source>
</evidence>
<comment type="similarity">
    <text evidence="1 8">Belongs to the TRAFAC class OBG-HflX-like GTPase superfamily. OBG GTPase family.</text>
</comment>
<dbReference type="GO" id="GO:0003924">
    <property type="term" value="F:GTPase activity"/>
    <property type="evidence" value="ECO:0007669"/>
    <property type="project" value="UniProtKB-UniRule"/>
</dbReference>
<dbReference type="SUPFAM" id="SSF52540">
    <property type="entry name" value="P-loop containing nucleoside triphosphate hydrolases"/>
    <property type="match status" value="1"/>
</dbReference>
<keyword evidence="13" id="KW-1185">Reference proteome</keyword>
<dbReference type="Gene3D" id="2.70.210.12">
    <property type="entry name" value="GTP1/OBG domain"/>
    <property type="match status" value="1"/>
</dbReference>
<evidence type="ECO:0000259" key="11">
    <source>
        <dbReference type="PROSITE" id="PS51883"/>
    </source>
</evidence>
<evidence type="ECO:0000256" key="2">
    <source>
        <dbReference type="ARBA" id="ARBA00022490"/>
    </source>
</evidence>
<reference key="1">
    <citation type="submission" date="2010-11" db="EMBL/GenBank/DDBJ databases">
        <title>The complete genome of chromosome of Calditerrivibrio nitroreducens DSM 19672.</title>
        <authorList>
            <consortium name="US DOE Joint Genome Institute (JGI-PGF)"/>
            <person name="Lucas S."/>
            <person name="Copeland A."/>
            <person name="Lapidus A."/>
            <person name="Bruce D."/>
            <person name="Goodwin L."/>
            <person name="Pitluck S."/>
            <person name="Kyrpides N."/>
            <person name="Mavromatis K."/>
            <person name="Ivanova N."/>
            <person name="Mikhailova N."/>
            <person name="Zeytun A."/>
            <person name="Brettin T."/>
            <person name="Detter J.C."/>
            <person name="Tapia R."/>
            <person name="Han C."/>
            <person name="Land M."/>
            <person name="Hauser L."/>
            <person name="Markowitz V."/>
            <person name="Cheng J.-F."/>
            <person name="Hugenholtz P."/>
            <person name="Woyke T."/>
            <person name="Wu D."/>
            <person name="Spring S."/>
            <person name="Schroeder M."/>
            <person name="Brambilla E."/>
            <person name="Klenk H.-P."/>
            <person name="Eisen J.A."/>
        </authorList>
    </citation>
    <scope>NUCLEOTIDE SEQUENCE [LARGE SCALE GENOMIC DNA]</scope>
    <source>
        <strain>DSM 19672</strain>
    </source>
</reference>
<organism evidence="12 13">
    <name type="scientific">Calditerrivibrio nitroreducens (strain DSM 19672 / NBRC 101217 / Yu37-1)</name>
    <dbReference type="NCBI Taxonomy" id="768670"/>
    <lineage>
        <taxon>Bacteria</taxon>
        <taxon>Pseudomonadati</taxon>
        <taxon>Deferribacterota</taxon>
        <taxon>Deferribacteres</taxon>
        <taxon>Deferribacterales</taxon>
        <taxon>Calditerrivibrionaceae</taxon>
    </lineage>
</organism>
<dbReference type="HOGENOM" id="CLU_011747_2_0_0"/>
<feature type="binding site" evidence="8">
    <location>
        <begin position="281"/>
        <end position="284"/>
    </location>
    <ligand>
        <name>GTP</name>
        <dbReference type="ChEBI" id="CHEBI:37565"/>
    </ligand>
</feature>
<dbReference type="PRINTS" id="PR00326">
    <property type="entry name" value="GTP1OBG"/>
</dbReference>
<dbReference type="PANTHER" id="PTHR11702:SF31">
    <property type="entry name" value="MITOCHONDRIAL RIBOSOME-ASSOCIATED GTPASE 2"/>
    <property type="match status" value="1"/>
</dbReference>
<comment type="function">
    <text evidence="8">An essential GTPase which binds GTP, GDP and possibly (p)ppGpp with moderate affinity, with high nucleotide exchange rates and a fairly low GTP hydrolysis rate. Plays a role in control of the cell cycle, stress response, ribosome biogenesis and in those bacteria that undergo differentiation, in morphogenesis control.</text>
</comment>
<dbReference type="GO" id="GO:0000287">
    <property type="term" value="F:magnesium ion binding"/>
    <property type="evidence" value="ECO:0007669"/>
    <property type="project" value="InterPro"/>
</dbReference>
<dbReference type="PROSITE" id="PS00905">
    <property type="entry name" value="GTP1_OBG"/>
    <property type="match status" value="1"/>
</dbReference>
<dbReference type="GO" id="GO:0043022">
    <property type="term" value="F:ribosome binding"/>
    <property type="evidence" value="ECO:0007669"/>
    <property type="project" value="UniProtKB-ARBA"/>
</dbReference>
<comment type="subcellular location">
    <subcellularLocation>
        <location evidence="8">Cytoplasm</location>
    </subcellularLocation>
</comment>
<dbReference type="GO" id="GO:0005525">
    <property type="term" value="F:GTP binding"/>
    <property type="evidence" value="ECO:0007669"/>
    <property type="project" value="UniProtKB-UniRule"/>
</dbReference>
<dbReference type="CDD" id="cd01898">
    <property type="entry name" value="Obg"/>
    <property type="match status" value="1"/>
</dbReference>
<evidence type="ECO:0000313" key="12">
    <source>
        <dbReference type="EMBL" id="ADR19934.1"/>
    </source>
</evidence>
<dbReference type="EMBL" id="CP002347">
    <property type="protein sequence ID" value="ADR19934.1"/>
    <property type="molecule type" value="Genomic_DNA"/>
</dbReference>
<dbReference type="InterPro" id="IPR006074">
    <property type="entry name" value="GTP1-OBG_CS"/>
</dbReference>
<keyword evidence="7 8" id="KW-0342">GTP-binding</keyword>
<dbReference type="STRING" id="768670.Calni_2040"/>
<dbReference type="OrthoDB" id="9807318at2"/>
<dbReference type="FunFam" id="2.70.210.12:FF:000001">
    <property type="entry name" value="GTPase Obg"/>
    <property type="match status" value="1"/>
</dbReference>
<evidence type="ECO:0000256" key="9">
    <source>
        <dbReference type="SAM" id="MobiDB-lite"/>
    </source>
</evidence>
<dbReference type="GO" id="GO:0042254">
    <property type="term" value="P:ribosome biogenesis"/>
    <property type="evidence" value="ECO:0007669"/>
    <property type="project" value="UniProtKB-UniRule"/>
</dbReference>
<dbReference type="PANTHER" id="PTHR11702">
    <property type="entry name" value="DEVELOPMENTALLY REGULATED GTP-BINDING PROTEIN-RELATED"/>
    <property type="match status" value="1"/>
</dbReference>
<evidence type="ECO:0000256" key="8">
    <source>
        <dbReference type="HAMAP-Rule" id="MF_01454"/>
    </source>
</evidence>
<dbReference type="PROSITE" id="PS51710">
    <property type="entry name" value="G_OBG"/>
    <property type="match status" value="1"/>
</dbReference>
<dbReference type="InterPro" id="IPR006073">
    <property type="entry name" value="GTP-bd"/>
</dbReference>
<evidence type="ECO:0000256" key="4">
    <source>
        <dbReference type="ARBA" id="ARBA00022741"/>
    </source>
</evidence>
<gene>
    <name evidence="8" type="primary">obg</name>
    <name evidence="12" type="ordered locus">Calni_2040</name>
</gene>
<comment type="cofactor">
    <cofactor evidence="8">
        <name>Mg(2+)</name>
        <dbReference type="ChEBI" id="CHEBI:18420"/>
    </cofactor>
</comment>
<dbReference type="InterPro" id="IPR031167">
    <property type="entry name" value="G_OBG"/>
</dbReference>
<keyword evidence="5 8" id="KW-0378">Hydrolase</keyword>
<feature type="binding site" evidence="8">
    <location>
        <begin position="191"/>
        <end position="195"/>
    </location>
    <ligand>
        <name>GTP</name>
        <dbReference type="ChEBI" id="CHEBI:37565"/>
    </ligand>
</feature>
<evidence type="ECO:0000256" key="5">
    <source>
        <dbReference type="ARBA" id="ARBA00022801"/>
    </source>
</evidence>
<dbReference type="EC" id="3.6.5.-" evidence="8"/>
<feature type="binding site" evidence="8">
    <location>
        <position position="173"/>
    </location>
    <ligand>
        <name>Mg(2+)</name>
        <dbReference type="ChEBI" id="CHEBI:18420"/>
    </ligand>
</feature>
<evidence type="ECO:0000259" key="10">
    <source>
        <dbReference type="PROSITE" id="PS51710"/>
    </source>
</evidence>
<protein>
    <recommendedName>
        <fullName evidence="8">GTPase Obg</fullName>
        <ecNumber evidence="8">3.6.5.-</ecNumber>
    </recommendedName>
    <alternativeName>
        <fullName evidence="8">GTP-binding protein Obg</fullName>
    </alternativeName>
</protein>
<comment type="subunit">
    <text evidence="8">Monomer.</text>
</comment>
<keyword evidence="3 8" id="KW-0479">Metal-binding</keyword>
<dbReference type="InterPro" id="IPR045086">
    <property type="entry name" value="OBG_GTPase"/>
</dbReference>
<dbReference type="GO" id="GO:0005737">
    <property type="term" value="C:cytoplasm"/>
    <property type="evidence" value="ECO:0007669"/>
    <property type="project" value="UniProtKB-SubCell"/>
</dbReference>
<keyword evidence="4 8" id="KW-0547">Nucleotide-binding</keyword>
<dbReference type="InterPro" id="IPR006169">
    <property type="entry name" value="GTP1_OBG_dom"/>
</dbReference>
<evidence type="ECO:0000256" key="1">
    <source>
        <dbReference type="ARBA" id="ARBA00007699"/>
    </source>
</evidence>
<dbReference type="InterPro" id="IPR014100">
    <property type="entry name" value="GTP-bd_Obg/CgtA"/>
</dbReference>
<dbReference type="PIRSF" id="PIRSF002401">
    <property type="entry name" value="GTP_bd_Obg/CgtA"/>
    <property type="match status" value="1"/>
</dbReference>
<dbReference type="InterPro" id="IPR036726">
    <property type="entry name" value="GTP1_OBG_dom_sf"/>
</dbReference>
<dbReference type="PROSITE" id="PS51883">
    <property type="entry name" value="OBG"/>
    <property type="match status" value="1"/>
</dbReference>
<dbReference type="Pfam" id="PF01926">
    <property type="entry name" value="MMR_HSR1"/>
    <property type="match status" value="1"/>
</dbReference>
<feature type="region of interest" description="Disordered" evidence="9">
    <location>
        <begin position="331"/>
        <end position="355"/>
    </location>
</feature>
<feature type="binding site" evidence="8">
    <location>
        <begin position="307"/>
        <end position="309"/>
    </location>
    <ligand>
        <name>GTP</name>
        <dbReference type="ChEBI" id="CHEBI:37565"/>
    </ligand>
</feature>
<dbReference type="eggNOG" id="COG0536">
    <property type="taxonomic scope" value="Bacteria"/>
</dbReference>
<name>E4THS3_CALNY</name>
<dbReference type="AlphaFoldDB" id="E4THS3"/>
<reference evidence="12 13" key="2">
    <citation type="journal article" date="2011" name="Stand. Genomic Sci.">
        <title>Complete genome sequence of Calditerrivibrio nitroreducens type strain (Yu37-1).</title>
        <authorList>
            <person name="Pitluck S."/>
            <person name="Sikorski J."/>
            <person name="Zeytun A."/>
            <person name="Lapidus A."/>
            <person name="Nolan M."/>
            <person name="Lucas S."/>
            <person name="Hammon N."/>
            <person name="Deshpande S."/>
            <person name="Cheng J.F."/>
            <person name="Tapia R."/>
            <person name="Han C."/>
            <person name="Goodwin L."/>
            <person name="Liolios K."/>
            <person name="Pagani I."/>
            <person name="Ivanova N."/>
            <person name="Mavromatis K."/>
            <person name="Pati A."/>
            <person name="Chen A."/>
            <person name="Palaniappan K."/>
            <person name="Hauser L."/>
            <person name="Chang Y.J."/>
            <person name="Jeffries C.D."/>
            <person name="Detter J.C."/>
            <person name="Brambilla E."/>
            <person name="Djao O.D."/>
            <person name="Rohde M."/>
            <person name="Spring S."/>
            <person name="Goker M."/>
            <person name="Woyke T."/>
            <person name="Bristow J."/>
            <person name="Eisen J.A."/>
            <person name="Markowitz V."/>
            <person name="Hugenholtz P."/>
            <person name="Kyrpides N.C."/>
            <person name="Klenk H.P."/>
            <person name="Land M."/>
        </authorList>
    </citation>
    <scope>NUCLEOTIDE SEQUENCE [LARGE SCALE GENOMIC DNA]</scope>
    <source>
        <strain evidence="13">DSM 19672 / NBRC 101217 / Yu37-1</strain>
    </source>
</reference>
<feature type="binding site" evidence="8">
    <location>
        <begin position="166"/>
        <end position="173"/>
    </location>
    <ligand>
        <name>GTP</name>
        <dbReference type="ChEBI" id="CHEBI:37565"/>
    </ligand>
</feature>
<evidence type="ECO:0000256" key="7">
    <source>
        <dbReference type="ARBA" id="ARBA00023134"/>
    </source>
</evidence>
<feature type="binding site" evidence="8">
    <location>
        <position position="193"/>
    </location>
    <ligand>
        <name>Mg(2+)</name>
        <dbReference type="ChEBI" id="CHEBI:18420"/>
    </ligand>
</feature>
<dbReference type="NCBIfam" id="TIGR02729">
    <property type="entry name" value="Obg_CgtA"/>
    <property type="match status" value="1"/>
</dbReference>